<feature type="signal peptide" evidence="2">
    <location>
        <begin position="1"/>
        <end position="24"/>
    </location>
</feature>
<keyword evidence="4" id="KW-1185">Reference proteome</keyword>
<dbReference type="Gene3D" id="1.25.40.10">
    <property type="entry name" value="Tetratricopeptide repeat domain"/>
    <property type="match status" value="1"/>
</dbReference>
<keyword evidence="1" id="KW-0802">TPR repeat</keyword>
<dbReference type="InterPro" id="IPR013360">
    <property type="entry name" value="Pilus_4_PilW"/>
</dbReference>
<dbReference type="PANTHER" id="PTHR12558:SF13">
    <property type="entry name" value="CELL DIVISION CYCLE PROTEIN 27 HOMOLOG"/>
    <property type="match status" value="1"/>
</dbReference>
<reference evidence="3" key="2">
    <citation type="submission" date="2020-09" db="EMBL/GenBank/DDBJ databases">
        <authorList>
            <person name="Sun Q."/>
            <person name="Sedlacek I."/>
        </authorList>
    </citation>
    <scope>NUCLEOTIDE SEQUENCE</scope>
    <source>
        <strain evidence="3">CCM 7664</strain>
    </source>
</reference>
<dbReference type="PROSITE" id="PS50005">
    <property type="entry name" value="TPR"/>
    <property type="match status" value="2"/>
</dbReference>
<evidence type="ECO:0000313" key="3">
    <source>
        <dbReference type="EMBL" id="GGI54518.1"/>
    </source>
</evidence>
<dbReference type="SMART" id="SM00028">
    <property type="entry name" value="TPR"/>
    <property type="match status" value="3"/>
</dbReference>
<dbReference type="Proteomes" id="UP000627205">
    <property type="component" value="Unassembled WGS sequence"/>
</dbReference>
<dbReference type="AlphaFoldDB" id="A0A8J3B3P7"/>
<dbReference type="SUPFAM" id="SSF48452">
    <property type="entry name" value="TPR-like"/>
    <property type="match status" value="1"/>
</dbReference>
<dbReference type="EMBL" id="BMDP01000002">
    <property type="protein sequence ID" value="GGI54518.1"/>
    <property type="molecule type" value="Genomic_DNA"/>
</dbReference>
<sequence>MACVATAVLSAVLLAGCAANPGAASTGEQSAEQDRVDVQRRASIRLQLAIGYYQQRQWQTALDEARQAAHIDPTMTDAYTMAALTYMELGDTRQAEQNFLQALKLSPNDPDLSNNYGWFLCQNGRAQQSIPYFDAAVKNKAYKSPAKALSNAGVCSLMLKNKAEAERYFNEAFHHDPTDAKANINLARINYERGDLKNAQFYTKRLVNANVLTAEVLWLAIRVEHKLGNRSAENSLGTQLRRRYPDSPEFASYQRGVFDE</sequence>
<dbReference type="PROSITE" id="PS50293">
    <property type="entry name" value="TPR_REGION"/>
    <property type="match status" value="1"/>
</dbReference>
<gene>
    <name evidence="3" type="ORF">GCM10011430_16920</name>
</gene>
<evidence type="ECO:0000256" key="2">
    <source>
        <dbReference type="SAM" id="SignalP"/>
    </source>
</evidence>
<feature type="chain" id="PRO_5035295522" evidence="2">
    <location>
        <begin position="25"/>
        <end position="260"/>
    </location>
</feature>
<dbReference type="PANTHER" id="PTHR12558">
    <property type="entry name" value="CELL DIVISION CYCLE 16,23,27"/>
    <property type="match status" value="1"/>
</dbReference>
<feature type="repeat" description="TPR" evidence="1">
    <location>
        <begin position="146"/>
        <end position="179"/>
    </location>
</feature>
<evidence type="ECO:0000313" key="4">
    <source>
        <dbReference type="Proteomes" id="UP000627205"/>
    </source>
</evidence>
<dbReference type="NCBIfam" id="TIGR02521">
    <property type="entry name" value="type_IV_pilW"/>
    <property type="match status" value="1"/>
</dbReference>
<proteinExistence type="predicted"/>
<organism evidence="3 4">
    <name type="scientific">Oxalicibacterium solurbis</name>
    <dbReference type="NCBI Taxonomy" id="69280"/>
    <lineage>
        <taxon>Bacteria</taxon>
        <taxon>Pseudomonadati</taxon>
        <taxon>Pseudomonadota</taxon>
        <taxon>Betaproteobacteria</taxon>
        <taxon>Burkholderiales</taxon>
        <taxon>Oxalobacteraceae</taxon>
        <taxon>Oxalicibacterium</taxon>
    </lineage>
</organism>
<keyword evidence="2" id="KW-0732">Signal</keyword>
<accession>A0A8J3B3P7</accession>
<comment type="caution">
    <text evidence="3">The sequence shown here is derived from an EMBL/GenBank/DDBJ whole genome shotgun (WGS) entry which is preliminary data.</text>
</comment>
<reference evidence="3" key="1">
    <citation type="journal article" date="2014" name="Int. J. Syst. Evol. Microbiol.">
        <title>Complete genome sequence of Corynebacterium casei LMG S-19264T (=DSM 44701T), isolated from a smear-ripened cheese.</title>
        <authorList>
            <consortium name="US DOE Joint Genome Institute (JGI-PGF)"/>
            <person name="Walter F."/>
            <person name="Albersmeier A."/>
            <person name="Kalinowski J."/>
            <person name="Ruckert C."/>
        </authorList>
    </citation>
    <scope>NUCLEOTIDE SEQUENCE</scope>
    <source>
        <strain evidence="3">CCM 7664</strain>
    </source>
</reference>
<protein>
    <submittedName>
        <fullName evidence="3">Type IV pilus biogenesis/stability protein PilW</fullName>
    </submittedName>
</protein>
<evidence type="ECO:0000256" key="1">
    <source>
        <dbReference type="PROSITE-ProRule" id="PRU00339"/>
    </source>
</evidence>
<dbReference type="InterPro" id="IPR019734">
    <property type="entry name" value="TPR_rpt"/>
</dbReference>
<dbReference type="InterPro" id="IPR011990">
    <property type="entry name" value="TPR-like_helical_dom_sf"/>
</dbReference>
<feature type="repeat" description="TPR" evidence="1">
    <location>
        <begin position="76"/>
        <end position="109"/>
    </location>
</feature>
<name>A0A8J3B3P7_9BURK</name>
<dbReference type="Pfam" id="PF13432">
    <property type="entry name" value="TPR_16"/>
    <property type="match status" value="2"/>
</dbReference>